<dbReference type="InterPro" id="IPR028417">
    <property type="entry name" value="CAP_CS_C"/>
</dbReference>
<dbReference type="AlphaFoldDB" id="A0AAF0AXL2"/>
<accession>A0AAF0AXL2</accession>
<dbReference type="InterPro" id="IPR053950">
    <property type="entry name" value="CAP_N"/>
</dbReference>
<dbReference type="Pfam" id="PF08603">
    <property type="entry name" value="CAP_C"/>
    <property type="match status" value="1"/>
</dbReference>
<feature type="domain" description="C-CAP/cofactor C-like" evidence="6">
    <location>
        <begin position="388"/>
        <end position="528"/>
    </location>
</feature>
<dbReference type="RefSeq" id="XP_056039125.1">
    <property type="nucleotide sequence ID" value="XM_056183004.1"/>
</dbReference>
<dbReference type="GO" id="GO:0008179">
    <property type="term" value="F:adenylate cyclase binding"/>
    <property type="evidence" value="ECO:0007669"/>
    <property type="project" value="TreeGrafter"/>
</dbReference>
<dbReference type="SUPFAM" id="SSF69340">
    <property type="entry name" value="C-terminal domain of adenylylcyclase associated protein"/>
    <property type="match status" value="1"/>
</dbReference>
<dbReference type="PROSITE" id="PS01088">
    <property type="entry name" value="CAP_1"/>
    <property type="match status" value="1"/>
</dbReference>
<dbReference type="PANTHER" id="PTHR10652:SF0">
    <property type="entry name" value="ADENYLYL CYCLASE-ASSOCIATED PROTEIN"/>
    <property type="match status" value="1"/>
</dbReference>
<dbReference type="GeneID" id="80877693"/>
<dbReference type="Gene3D" id="1.25.40.330">
    <property type="entry name" value="Adenylate cyclase-associated CAP, N-terminal domain"/>
    <property type="match status" value="1"/>
</dbReference>
<dbReference type="PROSITE" id="PS51329">
    <property type="entry name" value="C_CAP_COFACTOR_C"/>
    <property type="match status" value="1"/>
</dbReference>
<dbReference type="InterPro" id="IPR013992">
    <property type="entry name" value="Adenylate_cyclase-assoc_CAP_N"/>
</dbReference>
<feature type="compositionally biased region" description="Basic and acidic residues" evidence="5">
    <location>
        <begin position="316"/>
        <end position="329"/>
    </location>
</feature>
<dbReference type="Pfam" id="PF21938">
    <property type="entry name" value="CAP_N"/>
    <property type="match status" value="1"/>
</dbReference>
<organism evidence="7 8">
    <name type="scientific">Schizosaccharomyces osmophilus</name>
    <dbReference type="NCBI Taxonomy" id="2545709"/>
    <lineage>
        <taxon>Eukaryota</taxon>
        <taxon>Fungi</taxon>
        <taxon>Dikarya</taxon>
        <taxon>Ascomycota</taxon>
        <taxon>Taphrinomycotina</taxon>
        <taxon>Schizosaccharomycetes</taxon>
        <taxon>Schizosaccharomycetales</taxon>
        <taxon>Schizosaccharomycetaceae</taxon>
        <taxon>Schizosaccharomyces</taxon>
    </lineage>
</organism>
<feature type="region of interest" description="Disordered" evidence="5">
    <location>
        <begin position="36"/>
        <end position="99"/>
    </location>
</feature>
<evidence type="ECO:0000259" key="6">
    <source>
        <dbReference type="PROSITE" id="PS51329"/>
    </source>
</evidence>
<evidence type="ECO:0000256" key="1">
    <source>
        <dbReference type="ARBA" id="ARBA00007659"/>
    </source>
</evidence>
<dbReference type="GO" id="GO:0019933">
    <property type="term" value="P:cAMP-mediated signaling"/>
    <property type="evidence" value="ECO:0007669"/>
    <property type="project" value="TreeGrafter"/>
</dbReference>
<dbReference type="InterPro" id="IPR013912">
    <property type="entry name" value="Adenylate_cyclase-assoc_CAP_C"/>
</dbReference>
<dbReference type="EMBL" id="CP115613">
    <property type="protein sequence ID" value="WBW74882.1"/>
    <property type="molecule type" value="Genomic_DNA"/>
</dbReference>
<dbReference type="SUPFAM" id="SSF101278">
    <property type="entry name" value="N-terminal domain of adenylylcyclase associated protein, CAP"/>
    <property type="match status" value="1"/>
</dbReference>
<evidence type="ECO:0000313" key="8">
    <source>
        <dbReference type="Proteomes" id="UP001212411"/>
    </source>
</evidence>
<feature type="compositionally biased region" description="Pro residues" evidence="5">
    <location>
        <begin position="303"/>
        <end position="313"/>
    </location>
</feature>
<sequence length="550" mass="60643">MSDSINFREAGYNFTTILKRLEAATSRLEDLVESGHQPLPNLHRASRDHNAQTHSISMNSHTSHNGTNSPAIAAVREHSSPNVTPRHSSSNGKSDSSSPSIAAYDEFCSKYLNEYVQSSKKLGGLVQQQSEHVENAFKLLRGILVVAMKAKKPEYESPEFFEFLKPIQSELLSTTNIRDEHRTDPLFNQLSTVMSGISVLGWVTIEPAPVSFMSEMKDSSQFYANRVLKDFKGKDELQVSWVRSYLTLLTELVNYVKTHYKTGLVWSNKPDAPPLKDVMKNAANKQQQDESSGNSSSSGAGGLPPPPPPPPPSNDFWKDKEETKGDEKTGMGSVFAEINKGEVITSGLRKVDKHEMTHKNPDLRKTGPTPGPKPKTTSSGVKDELAVPPKPAKAPRIELENTKWFVENQVNNHSIVLEGVELKHTVQVIDCSNCTLIIKGKLNAVSLSNCKRTSVVVDALVAAFDITKCSNFGCQVMDYVPMIVVDQCDGGAVYLSKNSLKTEITTSNSSSLNVNVPTEDGDYAERAIPEQIKHRINEKGELVSEIVRHE</sequence>
<feature type="compositionally biased region" description="Polar residues" evidence="5">
    <location>
        <begin position="52"/>
        <end position="70"/>
    </location>
</feature>
<dbReference type="Proteomes" id="UP001212411">
    <property type="component" value="Chromosome 3"/>
</dbReference>
<dbReference type="SMART" id="SM00673">
    <property type="entry name" value="CARP"/>
    <property type="match status" value="2"/>
</dbReference>
<evidence type="ECO:0000256" key="3">
    <source>
        <dbReference type="ARBA" id="ARBA00072052"/>
    </source>
</evidence>
<dbReference type="InterPro" id="IPR016098">
    <property type="entry name" value="CAP/MinC_C"/>
</dbReference>
<dbReference type="InterPro" id="IPR006599">
    <property type="entry name" value="CARP_motif"/>
</dbReference>
<dbReference type="KEGG" id="som:SOMG_04217"/>
<evidence type="ECO:0000256" key="4">
    <source>
        <dbReference type="RuleBase" id="RU000647"/>
    </source>
</evidence>
<dbReference type="InterPro" id="IPR036223">
    <property type="entry name" value="CAP_C_sf"/>
</dbReference>
<dbReference type="InterPro" id="IPR018106">
    <property type="entry name" value="CAP_CS_N"/>
</dbReference>
<evidence type="ECO:0000313" key="7">
    <source>
        <dbReference type="EMBL" id="WBW74882.1"/>
    </source>
</evidence>
<dbReference type="InterPro" id="IPR017901">
    <property type="entry name" value="C-CAP_CF_C-like"/>
</dbReference>
<dbReference type="PROSITE" id="PS01089">
    <property type="entry name" value="CAP_2"/>
    <property type="match status" value="1"/>
</dbReference>
<dbReference type="GO" id="GO:0003779">
    <property type="term" value="F:actin binding"/>
    <property type="evidence" value="ECO:0007669"/>
    <property type="project" value="InterPro"/>
</dbReference>
<dbReference type="InterPro" id="IPR036222">
    <property type="entry name" value="CAP_N_sf"/>
</dbReference>
<protein>
    <recommendedName>
        <fullName evidence="3 4">Adenylyl cyclase-associated protein</fullName>
    </recommendedName>
</protein>
<feature type="compositionally biased region" description="Basic and acidic residues" evidence="5">
    <location>
        <begin position="349"/>
        <end position="365"/>
    </location>
</feature>
<name>A0AAF0AXL2_9SCHI</name>
<feature type="region of interest" description="Disordered" evidence="5">
    <location>
        <begin position="282"/>
        <end position="392"/>
    </location>
</feature>
<evidence type="ECO:0000256" key="2">
    <source>
        <dbReference type="ARBA" id="ARBA00054756"/>
    </source>
</evidence>
<dbReference type="GO" id="GO:0007015">
    <property type="term" value="P:actin filament organization"/>
    <property type="evidence" value="ECO:0007669"/>
    <property type="project" value="TreeGrafter"/>
</dbReference>
<reference evidence="7 8" key="1">
    <citation type="journal article" date="2023" name="G3 (Bethesda)">
        <title>A high-quality reference genome for the fission yeast Schizosaccharomyces osmophilus.</title>
        <authorList>
            <person name="Jia G.S."/>
            <person name="Zhang W.C."/>
            <person name="Liang Y."/>
            <person name="Liu X.H."/>
            <person name="Rhind N."/>
            <person name="Pidoux A."/>
            <person name="Brysch-Herzberg M."/>
            <person name="Du L.L."/>
        </authorList>
    </citation>
    <scope>NUCLEOTIDE SEQUENCE [LARGE SCALE GENOMIC DNA]</scope>
    <source>
        <strain evidence="7 8">CBS 15793</strain>
    </source>
</reference>
<gene>
    <name evidence="7" type="primary">cap1</name>
    <name evidence="7" type="ORF">SOMG_04217</name>
</gene>
<evidence type="ECO:0000256" key="5">
    <source>
        <dbReference type="SAM" id="MobiDB-lite"/>
    </source>
</evidence>
<proteinExistence type="inferred from homology"/>
<comment type="similarity">
    <text evidence="1 4">Belongs to the CAP family.</text>
</comment>
<feature type="compositionally biased region" description="Low complexity" evidence="5">
    <location>
        <begin position="88"/>
        <end position="99"/>
    </location>
</feature>
<dbReference type="FunFam" id="1.25.40.330:FF:000001">
    <property type="entry name" value="Adenylyl cyclase-associated protein"/>
    <property type="match status" value="1"/>
</dbReference>
<dbReference type="Pfam" id="PF01213">
    <property type="entry name" value="CAP_N-CM"/>
    <property type="match status" value="1"/>
</dbReference>
<dbReference type="InterPro" id="IPR001837">
    <property type="entry name" value="Adenylate_cyclase-assoc_CAP"/>
</dbReference>
<comment type="function">
    <text evidence="2">The N-terminal domain binds to adenylyl cyclase, thereby enabling adenylyl cyclase to be activated by upstream regulatory signals, such as Ras. The C-terminal domain is required for normal cellular morphology and growth control.</text>
</comment>
<dbReference type="PANTHER" id="PTHR10652">
    <property type="entry name" value="ADENYLYL CYCLASE-ASSOCIATED PROTEIN"/>
    <property type="match status" value="1"/>
</dbReference>
<dbReference type="GO" id="GO:0005737">
    <property type="term" value="C:cytoplasm"/>
    <property type="evidence" value="ECO:0007669"/>
    <property type="project" value="TreeGrafter"/>
</dbReference>
<keyword evidence="8" id="KW-1185">Reference proteome</keyword>
<dbReference type="Gene3D" id="2.160.20.70">
    <property type="match status" value="1"/>
</dbReference>